<keyword evidence="1" id="KW-0812">Transmembrane</keyword>
<keyword evidence="3" id="KW-1185">Reference proteome</keyword>
<dbReference type="Proteomes" id="UP000270471">
    <property type="component" value="Unassembled WGS sequence"/>
</dbReference>
<keyword evidence="1" id="KW-0472">Membrane</keyword>
<proteinExistence type="predicted"/>
<accession>A0A3M0IC52</accession>
<dbReference type="AlphaFoldDB" id="A0A3M0IC52"/>
<evidence type="ECO:0000256" key="1">
    <source>
        <dbReference type="SAM" id="Phobius"/>
    </source>
</evidence>
<dbReference type="RefSeq" id="WP_121891446.1">
    <property type="nucleotide sequence ID" value="NZ_PENI01000014.1"/>
</dbReference>
<evidence type="ECO:0000313" key="2">
    <source>
        <dbReference type="EMBL" id="RMB83819.1"/>
    </source>
</evidence>
<dbReference type="EMBL" id="PENI01000014">
    <property type="protein sequence ID" value="RMB83819.1"/>
    <property type="molecule type" value="Genomic_DNA"/>
</dbReference>
<protein>
    <submittedName>
        <fullName evidence="2">Uncharacterized protein</fullName>
    </submittedName>
</protein>
<dbReference type="OrthoDB" id="4337852at2"/>
<feature type="transmembrane region" description="Helical" evidence="1">
    <location>
        <begin position="68"/>
        <end position="86"/>
    </location>
</feature>
<reference evidence="2 3" key="1">
    <citation type="submission" date="2017-11" db="EMBL/GenBank/DDBJ databases">
        <title>Draft genome of actinobacteria isolated from guarana (Paullinia cupana (Mart.) Ducke.</title>
        <authorList>
            <person name="Siqueira K.A."/>
            <person name="Liotti R.G."/>
            <person name="Mendes T.A.O."/>
            <person name="Soares M.A."/>
        </authorList>
    </citation>
    <scope>NUCLEOTIDE SEQUENCE [LARGE SCALE GENOMIC DNA]</scope>
    <source>
        <strain evidence="2 3">193</strain>
    </source>
</reference>
<feature type="transmembrane region" description="Helical" evidence="1">
    <location>
        <begin position="92"/>
        <end position="111"/>
    </location>
</feature>
<keyword evidence="1" id="KW-1133">Transmembrane helix</keyword>
<comment type="caution">
    <text evidence="2">The sequence shown here is derived from an EMBL/GenBank/DDBJ whole genome shotgun (WGS) entry which is preliminary data.</text>
</comment>
<feature type="transmembrane region" description="Helical" evidence="1">
    <location>
        <begin position="6"/>
        <end position="26"/>
    </location>
</feature>
<gene>
    <name evidence="2" type="ORF">CTZ28_22160</name>
</gene>
<name>A0A3M0IC52_9ACTN</name>
<sequence length="124" mass="13274">MSGETLLTAGYLGVLLLVATGLDLYGRQSTGAWESRVFTGYHRAAGQTPEPVSRDAWPHSEVHRFHRAVSLFVSVVAVVLASGEALRHHSPAELALLVAVALPHGALLALLGRRLRHAKVSPPE</sequence>
<organism evidence="2 3">
    <name type="scientific">Streptomyces shenzhenensis</name>
    <dbReference type="NCBI Taxonomy" id="943815"/>
    <lineage>
        <taxon>Bacteria</taxon>
        <taxon>Bacillati</taxon>
        <taxon>Actinomycetota</taxon>
        <taxon>Actinomycetes</taxon>
        <taxon>Kitasatosporales</taxon>
        <taxon>Streptomycetaceae</taxon>
        <taxon>Streptomyces</taxon>
    </lineage>
</organism>
<evidence type="ECO:0000313" key="3">
    <source>
        <dbReference type="Proteomes" id="UP000270471"/>
    </source>
</evidence>